<dbReference type="EnsemblPlants" id="TuG1812G0300002600.01.T01">
    <property type="protein sequence ID" value="TuG1812G0300002600.01.T01.cds240373"/>
    <property type="gene ID" value="TuG1812G0300002600.01"/>
</dbReference>
<sequence>MGGRRRARCLAKRQADPPRQSPKDSLRLRECARAAAVQAFKMHFGNCCFRCLASRQKAFECRDPAICYTCRKTGHLERSCPVRLAKAKAKAPAPARLASAAPQRSSSPPTLPLISNSSATGQSVSPP</sequence>
<reference evidence="4" key="3">
    <citation type="submission" date="2022-06" db="UniProtKB">
        <authorList>
            <consortium name="EnsemblPlants"/>
        </authorList>
    </citation>
    <scope>IDENTIFICATION</scope>
</reference>
<dbReference type="Gramene" id="TuG1812G0300002600.01.T01">
    <property type="protein sequence ID" value="TuG1812G0300002600.01.T01.cds240373"/>
    <property type="gene ID" value="TuG1812G0300002600.01"/>
</dbReference>
<dbReference type="InterPro" id="IPR001878">
    <property type="entry name" value="Znf_CCHC"/>
</dbReference>
<feature type="compositionally biased region" description="Basic residues" evidence="2">
    <location>
        <begin position="1"/>
        <end position="11"/>
    </location>
</feature>
<evidence type="ECO:0000313" key="5">
    <source>
        <dbReference type="Proteomes" id="UP000015106"/>
    </source>
</evidence>
<name>A0A8R7PTS5_TRIUA</name>
<proteinExistence type="predicted"/>
<feature type="domain" description="CCHC-type" evidence="3">
    <location>
        <begin position="67"/>
        <end position="81"/>
    </location>
</feature>
<protein>
    <recommendedName>
        <fullName evidence="3">CCHC-type domain-containing protein</fullName>
    </recommendedName>
</protein>
<feature type="compositionally biased region" description="Low complexity" evidence="2">
    <location>
        <begin position="90"/>
        <end position="108"/>
    </location>
</feature>
<feature type="compositionally biased region" description="Polar residues" evidence="2">
    <location>
        <begin position="113"/>
        <end position="127"/>
    </location>
</feature>
<keyword evidence="1" id="KW-0862">Zinc</keyword>
<keyword evidence="1" id="KW-0479">Metal-binding</keyword>
<dbReference type="Proteomes" id="UP000015106">
    <property type="component" value="Chromosome 3"/>
</dbReference>
<dbReference type="AlphaFoldDB" id="A0A8R7PTS5"/>
<dbReference type="Gene3D" id="4.10.60.10">
    <property type="entry name" value="Zinc finger, CCHC-type"/>
    <property type="match status" value="1"/>
</dbReference>
<reference evidence="4" key="2">
    <citation type="submission" date="2018-03" db="EMBL/GenBank/DDBJ databases">
        <title>The Triticum urartu genome reveals the dynamic nature of wheat genome evolution.</title>
        <authorList>
            <person name="Ling H."/>
            <person name="Ma B."/>
            <person name="Shi X."/>
            <person name="Liu H."/>
            <person name="Dong L."/>
            <person name="Sun H."/>
            <person name="Cao Y."/>
            <person name="Gao Q."/>
            <person name="Zheng S."/>
            <person name="Li Y."/>
            <person name="Yu Y."/>
            <person name="Du H."/>
            <person name="Qi M."/>
            <person name="Li Y."/>
            <person name="Yu H."/>
            <person name="Cui Y."/>
            <person name="Wang N."/>
            <person name="Chen C."/>
            <person name="Wu H."/>
            <person name="Zhao Y."/>
            <person name="Zhang J."/>
            <person name="Li Y."/>
            <person name="Zhou W."/>
            <person name="Zhang B."/>
            <person name="Hu W."/>
            <person name="Eijk M."/>
            <person name="Tang J."/>
            <person name="Witsenboer H."/>
            <person name="Zhao S."/>
            <person name="Li Z."/>
            <person name="Zhang A."/>
            <person name="Wang D."/>
            <person name="Liang C."/>
        </authorList>
    </citation>
    <scope>NUCLEOTIDE SEQUENCE [LARGE SCALE GENOMIC DNA]</scope>
    <source>
        <strain evidence="4">cv. G1812</strain>
    </source>
</reference>
<feature type="region of interest" description="Disordered" evidence="2">
    <location>
        <begin position="90"/>
        <end position="127"/>
    </location>
</feature>
<dbReference type="GO" id="GO:0003676">
    <property type="term" value="F:nucleic acid binding"/>
    <property type="evidence" value="ECO:0007669"/>
    <property type="project" value="InterPro"/>
</dbReference>
<feature type="compositionally biased region" description="Basic and acidic residues" evidence="2">
    <location>
        <begin position="13"/>
        <end position="25"/>
    </location>
</feature>
<dbReference type="SUPFAM" id="SSF57756">
    <property type="entry name" value="Retrovirus zinc finger-like domains"/>
    <property type="match status" value="1"/>
</dbReference>
<evidence type="ECO:0000313" key="4">
    <source>
        <dbReference type="EnsemblPlants" id="TuG1812G0300002600.01.T01.cds240373"/>
    </source>
</evidence>
<keyword evidence="5" id="KW-1185">Reference proteome</keyword>
<evidence type="ECO:0000259" key="3">
    <source>
        <dbReference type="PROSITE" id="PS50158"/>
    </source>
</evidence>
<dbReference type="PROSITE" id="PS50158">
    <property type="entry name" value="ZF_CCHC"/>
    <property type="match status" value="1"/>
</dbReference>
<keyword evidence="1" id="KW-0863">Zinc-finger</keyword>
<evidence type="ECO:0000256" key="2">
    <source>
        <dbReference type="SAM" id="MobiDB-lite"/>
    </source>
</evidence>
<dbReference type="Pfam" id="PF00098">
    <property type="entry name" value="zf-CCHC"/>
    <property type="match status" value="1"/>
</dbReference>
<dbReference type="GO" id="GO:0008270">
    <property type="term" value="F:zinc ion binding"/>
    <property type="evidence" value="ECO:0007669"/>
    <property type="project" value="UniProtKB-KW"/>
</dbReference>
<dbReference type="InterPro" id="IPR036875">
    <property type="entry name" value="Znf_CCHC_sf"/>
</dbReference>
<feature type="region of interest" description="Disordered" evidence="2">
    <location>
        <begin position="1"/>
        <end position="25"/>
    </location>
</feature>
<reference evidence="5" key="1">
    <citation type="journal article" date="2013" name="Nature">
        <title>Draft genome of the wheat A-genome progenitor Triticum urartu.</title>
        <authorList>
            <person name="Ling H.Q."/>
            <person name="Zhao S."/>
            <person name="Liu D."/>
            <person name="Wang J."/>
            <person name="Sun H."/>
            <person name="Zhang C."/>
            <person name="Fan H."/>
            <person name="Li D."/>
            <person name="Dong L."/>
            <person name="Tao Y."/>
            <person name="Gao C."/>
            <person name="Wu H."/>
            <person name="Li Y."/>
            <person name="Cui Y."/>
            <person name="Guo X."/>
            <person name="Zheng S."/>
            <person name="Wang B."/>
            <person name="Yu K."/>
            <person name="Liang Q."/>
            <person name="Yang W."/>
            <person name="Lou X."/>
            <person name="Chen J."/>
            <person name="Feng M."/>
            <person name="Jian J."/>
            <person name="Zhang X."/>
            <person name="Luo G."/>
            <person name="Jiang Y."/>
            <person name="Liu J."/>
            <person name="Wang Z."/>
            <person name="Sha Y."/>
            <person name="Zhang B."/>
            <person name="Wu H."/>
            <person name="Tang D."/>
            <person name="Shen Q."/>
            <person name="Xue P."/>
            <person name="Zou S."/>
            <person name="Wang X."/>
            <person name="Liu X."/>
            <person name="Wang F."/>
            <person name="Yang Y."/>
            <person name="An X."/>
            <person name="Dong Z."/>
            <person name="Zhang K."/>
            <person name="Zhang X."/>
            <person name="Luo M.C."/>
            <person name="Dvorak J."/>
            <person name="Tong Y."/>
            <person name="Wang J."/>
            <person name="Yang H."/>
            <person name="Li Z."/>
            <person name="Wang D."/>
            <person name="Zhang A."/>
            <person name="Wang J."/>
        </authorList>
    </citation>
    <scope>NUCLEOTIDE SEQUENCE</scope>
    <source>
        <strain evidence="5">cv. G1812</strain>
    </source>
</reference>
<accession>A0A8R7PTS5</accession>
<evidence type="ECO:0000256" key="1">
    <source>
        <dbReference type="PROSITE-ProRule" id="PRU00047"/>
    </source>
</evidence>
<organism evidence="4 5">
    <name type="scientific">Triticum urartu</name>
    <name type="common">Red wild einkorn</name>
    <name type="synonym">Crithodium urartu</name>
    <dbReference type="NCBI Taxonomy" id="4572"/>
    <lineage>
        <taxon>Eukaryota</taxon>
        <taxon>Viridiplantae</taxon>
        <taxon>Streptophyta</taxon>
        <taxon>Embryophyta</taxon>
        <taxon>Tracheophyta</taxon>
        <taxon>Spermatophyta</taxon>
        <taxon>Magnoliopsida</taxon>
        <taxon>Liliopsida</taxon>
        <taxon>Poales</taxon>
        <taxon>Poaceae</taxon>
        <taxon>BOP clade</taxon>
        <taxon>Pooideae</taxon>
        <taxon>Triticodae</taxon>
        <taxon>Triticeae</taxon>
        <taxon>Triticinae</taxon>
        <taxon>Triticum</taxon>
    </lineage>
</organism>